<dbReference type="RefSeq" id="WP_210661539.1">
    <property type="nucleotide sequence ID" value="NZ_JAGKSP010000009.1"/>
</dbReference>
<evidence type="ECO:0000313" key="1">
    <source>
        <dbReference type="EMBL" id="MBP3965072.1"/>
    </source>
</evidence>
<keyword evidence="2" id="KW-1185">Reference proteome</keyword>
<dbReference type="InterPro" id="IPR036638">
    <property type="entry name" value="HLH_DNA-bd_sf"/>
</dbReference>
<gene>
    <name evidence="1" type="ORF">I8J30_20305</name>
</gene>
<reference evidence="1 2" key="1">
    <citation type="submission" date="2021-04" db="EMBL/GenBank/DDBJ databases">
        <title>Paenibacillus sp. DLE-14 whole genome sequence.</title>
        <authorList>
            <person name="Ham Y.J."/>
        </authorList>
    </citation>
    <scope>NUCLEOTIDE SEQUENCE [LARGE SCALE GENOMIC DNA]</scope>
    <source>
        <strain evidence="1 2">DLE-14</strain>
    </source>
</reference>
<protein>
    <submittedName>
        <fullName evidence="1">Aspartyl-phosphate phosphatase Spo0E family protein</fullName>
    </submittedName>
</protein>
<dbReference type="Pfam" id="PF09388">
    <property type="entry name" value="SpoOE-like"/>
    <property type="match status" value="1"/>
</dbReference>
<accession>A0ABS5CGT3</accession>
<name>A0ABS5CGT3_9BACL</name>
<evidence type="ECO:0000313" key="2">
    <source>
        <dbReference type="Proteomes" id="UP000673394"/>
    </source>
</evidence>
<dbReference type="InterPro" id="IPR037208">
    <property type="entry name" value="Spo0E-like_sf"/>
</dbReference>
<organism evidence="1 2">
    <name type="scientific">Paenibacillus lignilyticus</name>
    <dbReference type="NCBI Taxonomy" id="1172615"/>
    <lineage>
        <taxon>Bacteria</taxon>
        <taxon>Bacillati</taxon>
        <taxon>Bacillota</taxon>
        <taxon>Bacilli</taxon>
        <taxon>Bacillales</taxon>
        <taxon>Paenibacillaceae</taxon>
        <taxon>Paenibacillus</taxon>
    </lineage>
</organism>
<dbReference type="InterPro" id="IPR018540">
    <property type="entry name" value="Spo0E-like"/>
</dbReference>
<dbReference type="SUPFAM" id="SSF140500">
    <property type="entry name" value="BAS1536-like"/>
    <property type="match status" value="1"/>
</dbReference>
<sequence length="75" mass="8521">MSHLSGDREKRLELDSVSKEYGLSSTLTQKISKELDELLNAFMLCCMKKARILINLNSRLSSLIAAEAAFMVRWD</sequence>
<dbReference type="EMBL" id="JAGKSP010000009">
    <property type="protein sequence ID" value="MBP3965072.1"/>
    <property type="molecule type" value="Genomic_DNA"/>
</dbReference>
<dbReference type="Gene3D" id="4.10.280.10">
    <property type="entry name" value="Helix-loop-helix DNA-binding domain"/>
    <property type="match status" value="1"/>
</dbReference>
<proteinExistence type="predicted"/>
<dbReference type="Proteomes" id="UP000673394">
    <property type="component" value="Unassembled WGS sequence"/>
</dbReference>
<comment type="caution">
    <text evidence="1">The sequence shown here is derived from an EMBL/GenBank/DDBJ whole genome shotgun (WGS) entry which is preliminary data.</text>
</comment>